<dbReference type="GO" id="GO:0008270">
    <property type="term" value="F:zinc ion binding"/>
    <property type="evidence" value="ECO:0007669"/>
    <property type="project" value="UniProtKB-KW"/>
</dbReference>
<evidence type="ECO:0000256" key="13">
    <source>
        <dbReference type="PROSITE-ProRule" id="PRU00175"/>
    </source>
</evidence>
<feature type="coiled-coil region" evidence="15">
    <location>
        <begin position="913"/>
        <end position="940"/>
    </location>
</feature>
<evidence type="ECO:0000256" key="3">
    <source>
        <dbReference type="ARBA" id="ARBA00004906"/>
    </source>
</evidence>
<evidence type="ECO:0000256" key="12">
    <source>
        <dbReference type="ARBA" id="ARBA00023242"/>
    </source>
</evidence>
<comment type="catalytic activity">
    <reaction evidence="1 14">
        <text>S-ubiquitinyl-[E2 ubiquitin-conjugating enzyme]-L-cysteine + [acceptor protein]-L-lysine = [E2 ubiquitin-conjugating enzyme]-L-cysteine + N(6)-ubiquitinyl-[acceptor protein]-L-lysine.</text>
        <dbReference type="EC" id="2.3.2.27"/>
    </reaction>
</comment>
<comment type="subcellular location">
    <subcellularLocation>
        <location evidence="2 14">Nucleus</location>
    </subcellularLocation>
</comment>
<dbReference type="PANTHER" id="PTHR23163:SF0">
    <property type="entry name" value="E3 UBIQUITIN-PROTEIN LIGASE BRE1"/>
    <property type="match status" value="1"/>
</dbReference>
<feature type="compositionally biased region" description="Low complexity" evidence="16">
    <location>
        <begin position="24"/>
        <end position="39"/>
    </location>
</feature>
<dbReference type="Pfam" id="PF26052">
    <property type="entry name" value="BRE1B"/>
    <property type="match status" value="1"/>
</dbReference>
<reference evidence="18 19" key="1">
    <citation type="submission" date="2024-11" db="EMBL/GenBank/DDBJ databases">
        <title>Adaptive evolution of stress response genes in parasites aligns with host niche diversity.</title>
        <authorList>
            <person name="Hahn C."/>
            <person name="Resl P."/>
        </authorList>
    </citation>
    <scope>NUCLEOTIDE SEQUENCE [LARGE SCALE GENOMIC DNA]</scope>
    <source>
        <strain evidence="18">EGGRZ-B1_66</strain>
        <tissue evidence="18">Body</tissue>
    </source>
</reference>
<dbReference type="GO" id="GO:0016567">
    <property type="term" value="P:protein ubiquitination"/>
    <property type="evidence" value="ECO:0007669"/>
    <property type="project" value="UniProtKB-UniRule"/>
</dbReference>
<dbReference type="InterPro" id="IPR017907">
    <property type="entry name" value="Znf_RING_CS"/>
</dbReference>
<organism evidence="18 19">
    <name type="scientific">Cichlidogyrus casuarinus</name>
    <dbReference type="NCBI Taxonomy" id="1844966"/>
    <lineage>
        <taxon>Eukaryota</taxon>
        <taxon>Metazoa</taxon>
        <taxon>Spiralia</taxon>
        <taxon>Lophotrochozoa</taxon>
        <taxon>Platyhelminthes</taxon>
        <taxon>Monogenea</taxon>
        <taxon>Monopisthocotylea</taxon>
        <taxon>Dactylogyridea</taxon>
        <taxon>Ancyrocephalidae</taxon>
        <taxon>Cichlidogyrus</taxon>
    </lineage>
</organism>
<evidence type="ECO:0000256" key="9">
    <source>
        <dbReference type="ARBA" id="ARBA00022833"/>
    </source>
</evidence>
<evidence type="ECO:0000256" key="2">
    <source>
        <dbReference type="ARBA" id="ARBA00004123"/>
    </source>
</evidence>
<dbReference type="PROSITE" id="PS00518">
    <property type="entry name" value="ZF_RING_1"/>
    <property type="match status" value="1"/>
</dbReference>
<dbReference type="InterPro" id="IPR058643">
    <property type="entry name" value="BRE1-like_CC"/>
</dbReference>
<keyword evidence="6 14" id="KW-0479">Metal-binding</keyword>
<evidence type="ECO:0000256" key="5">
    <source>
        <dbReference type="ARBA" id="ARBA00022679"/>
    </source>
</evidence>
<keyword evidence="10 14" id="KW-0156">Chromatin regulator</keyword>
<keyword evidence="7 13" id="KW-0863">Zinc-finger</keyword>
<dbReference type="InterPro" id="IPR013956">
    <property type="entry name" value="E3_ubiquit_lig_Bre1"/>
</dbReference>
<dbReference type="GO" id="GO:0061630">
    <property type="term" value="F:ubiquitin protein ligase activity"/>
    <property type="evidence" value="ECO:0007669"/>
    <property type="project" value="UniProtKB-EC"/>
</dbReference>
<proteinExistence type="inferred from homology"/>
<dbReference type="Gene3D" id="3.30.40.10">
    <property type="entry name" value="Zinc/RING finger domain, C3HC4 (zinc finger)"/>
    <property type="match status" value="1"/>
</dbReference>
<evidence type="ECO:0000313" key="18">
    <source>
        <dbReference type="EMBL" id="KAL3316291.1"/>
    </source>
</evidence>
<evidence type="ECO:0000256" key="14">
    <source>
        <dbReference type="RuleBase" id="RU365038"/>
    </source>
</evidence>
<dbReference type="GO" id="GO:0006325">
    <property type="term" value="P:chromatin organization"/>
    <property type="evidence" value="ECO:0007669"/>
    <property type="project" value="UniProtKB-KW"/>
</dbReference>
<dbReference type="AlphaFoldDB" id="A0ABD2Q9P7"/>
<comment type="caution">
    <text evidence="18">The sequence shown here is derived from an EMBL/GenBank/DDBJ whole genome shotgun (WGS) entry which is preliminary data.</text>
</comment>
<sequence length="1016" mass="117403">MSKRAHEDETEPPTIMSNAGLQLSLSRGSSEASSSPAAEMSKRAHVSDSPLAGTPDLEESRSVPHFVLTSEPVSFSRVTSIDELDKRVLQLQNQKLYEALSMNKDHIAELRTQIVNAEKRQANDDELLCVVNRYWNQMDEDCMVLVERFETDVAEEVSASTESFLRELASWDKEDVSKKLEERVYFSKRIISRLLSAFDRLLMRQDRLRDLLGQGGAGDQYLDAENRQMKEGEAETGHELVQRLRKELAEVVGENSKLHFRNNSLHERQHTASLKIKELEDACQAATEKAAEWQAKFEDADYKWNQAQHNLRRLDLRLSGLIEQKKTLEEEMAVYKAESAADEHKDKAAMLGGISSKKFNDMAAELEEARELANTRLNELERLQRRHEEKTREAARLAMQLRETPESVIVESPPYKSLLAQFNILYNEVIHLREQLDESRSMLLSIRQAHAKQLDTVEKNETVIMERMRQEMLDLEESLSQQKKASEKLEMEYDLATAHCDQEENIKSEMRSLISTLQTQNKQSKAEVVRLRRKCKELTTQLDMMRVDTSNTDMELAKTQSTLVETTNILIKQDEPSLEVLAQHNQQMVKLVADLRRKLDLPVPPEQTARLPNAASLTPEMLEFIDKQLEPVHIIYVLVNDLMKLGAATCLPKESPDPGSRIWASLLIELTQLRQAIGRLFAVLPPLESDNCIKPSLQDSMSEEGNKMLMRLTRMECEQYSQSVYRRDWAVNRLCLDLSIMQRKLQQVQEQVQMTSQLYATAQQQEEMLVKEMEVTEQAFGEAQEQNARLVETLREKEDAHLKQMTDLIKSTQAVRMLREEKRLCEDRDRLTQAKVEALSRAVQKQEEKEKLLLTNLGRLEREASLRQQAQEAFKRKSVENQQVAEDLRVTVQKYLSQLKDAQGTVQEKVSSYERAQFRQQRLQEELVSLRRKVDRLKRIEQSSNADEVILAEIQDYKELLTCPTCKTNRKDAILTKCFHVFCLQCLKTRYETRNRKCPRCNALFGANDYHRIYLT</sequence>
<evidence type="ECO:0000256" key="10">
    <source>
        <dbReference type="ARBA" id="ARBA00022853"/>
    </source>
</evidence>
<name>A0ABD2Q9P7_9PLAT</name>
<feature type="domain" description="RING-type" evidence="17">
    <location>
        <begin position="963"/>
        <end position="1002"/>
    </location>
</feature>
<dbReference type="InterPro" id="IPR018957">
    <property type="entry name" value="Znf_C3HC4_RING-type"/>
</dbReference>
<keyword evidence="9 14" id="KW-0862">Zinc</keyword>
<evidence type="ECO:0000256" key="15">
    <source>
        <dbReference type="SAM" id="Coils"/>
    </source>
</evidence>
<dbReference type="SUPFAM" id="SSF57850">
    <property type="entry name" value="RING/U-box"/>
    <property type="match status" value="1"/>
</dbReference>
<protein>
    <recommendedName>
        <fullName evidence="14">E3 ubiquitin protein ligase</fullName>
        <ecNumber evidence="14">2.3.2.27</ecNumber>
    </recommendedName>
</protein>
<dbReference type="InterPro" id="IPR013083">
    <property type="entry name" value="Znf_RING/FYVE/PHD"/>
</dbReference>
<gene>
    <name evidence="18" type="primary">BRE1</name>
    <name evidence="18" type="ORF">Ciccas_005061</name>
</gene>
<feature type="coiled-coil region" evidence="15">
    <location>
        <begin position="276"/>
        <end position="400"/>
    </location>
</feature>
<feature type="region of interest" description="Disordered" evidence="16">
    <location>
        <begin position="1"/>
        <end position="58"/>
    </location>
</feature>
<dbReference type="GO" id="GO:0005634">
    <property type="term" value="C:nucleus"/>
    <property type="evidence" value="ECO:0007669"/>
    <property type="project" value="UniProtKB-SubCell"/>
</dbReference>
<dbReference type="EC" id="2.3.2.27" evidence="14"/>
<comment type="pathway">
    <text evidence="3 14">Protein modification; protein ubiquitination.</text>
</comment>
<evidence type="ECO:0000256" key="4">
    <source>
        <dbReference type="ARBA" id="ARBA00005555"/>
    </source>
</evidence>
<comment type="similarity">
    <text evidence="4 14">Belongs to the BRE1 family.</text>
</comment>
<accession>A0ABD2Q9P7</accession>
<evidence type="ECO:0000259" key="17">
    <source>
        <dbReference type="PROSITE" id="PS50089"/>
    </source>
</evidence>
<keyword evidence="5 14" id="KW-0808">Transferase</keyword>
<keyword evidence="19" id="KW-1185">Reference proteome</keyword>
<evidence type="ECO:0000313" key="19">
    <source>
        <dbReference type="Proteomes" id="UP001626550"/>
    </source>
</evidence>
<keyword evidence="11 14" id="KW-0175">Coiled coil</keyword>
<dbReference type="Pfam" id="PF00097">
    <property type="entry name" value="zf-C3HC4"/>
    <property type="match status" value="1"/>
</dbReference>
<dbReference type="SMART" id="SM00184">
    <property type="entry name" value="RING"/>
    <property type="match status" value="1"/>
</dbReference>
<evidence type="ECO:0000256" key="16">
    <source>
        <dbReference type="SAM" id="MobiDB-lite"/>
    </source>
</evidence>
<dbReference type="InterPro" id="IPR001841">
    <property type="entry name" value="Znf_RING"/>
</dbReference>
<feature type="coiled-coil region" evidence="15">
    <location>
        <begin position="731"/>
        <end position="800"/>
    </location>
</feature>
<evidence type="ECO:0000256" key="6">
    <source>
        <dbReference type="ARBA" id="ARBA00022723"/>
    </source>
</evidence>
<dbReference type="Proteomes" id="UP001626550">
    <property type="component" value="Unassembled WGS sequence"/>
</dbReference>
<feature type="coiled-coil region" evidence="15">
    <location>
        <begin position="465"/>
        <end position="548"/>
    </location>
</feature>
<dbReference type="PROSITE" id="PS50089">
    <property type="entry name" value="ZF_RING_2"/>
    <property type="match status" value="1"/>
</dbReference>
<evidence type="ECO:0000256" key="7">
    <source>
        <dbReference type="ARBA" id="ARBA00022771"/>
    </source>
</evidence>
<evidence type="ECO:0000256" key="1">
    <source>
        <dbReference type="ARBA" id="ARBA00000900"/>
    </source>
</evidence>
<evidence type="ECO:0000256" key="8">
    <source>
        <dbReference type="ARBA" id="ARBA00022786"/>
    </source>
</evidence>
<dbReference type="EMBL" id="JBJKFK010000566">
    <property type="protein sequence ID" value="KAL3316291.1"/>
    <property type="molecule type" value="Genomic_DNA"/>
</dbReference>
<keyword evidence="8 14" id="KW-0833">Ubl conjugation pathway</keyword>
<dbReference type="PANTHER" id="PTHR23163">
    <property type="entry name" value="RING FINGER PROTEIN-RELATED"/>
    <property type="match status" value="1"/>
</dbReference>
<dbReference type="InterPro" id="IPR058642">
    <property type="entry name" value="BRE1A/B-like_dom"/>
</dbReference>
<evidence type="ECO:0000256" key="11">
    <source>
        <dbReference type="ARBA" id="ARBA00023054"/>
    </source>
</evidence>
<dbReference type="Pfam" id="PF26095">
    <property type="entry name" value="CC_Bre1"/>
    <property type="match status" value="1"/>
</dbReference>
<keyword evidence="12 14" id="KW-0539">Nucleus</keyword>